<feature type="coiled-coil region" evidence="1">
    <location>
        <begin position="93"/>
        <end position="120"/>
    </location>
</feature>
<dbReference type="STRING" id="1580092.NADRNF5_0298"/>
<dbReference type="Pfam" id="PF18930">
    <property type="entry name" value="DUF5679"/>
    <property type="match status" value="1"/>
</dbReference>
<dbReference type="EMBL" id="CP011070">
    <property type="protein sequence ID" value="AJW69996.1"/>
    <property type="molecule type" value="Genomic_DNA"/>
</dbReference>
<proteinExistence type="predicted"/>
<dbReference type="KEGG" id="nin:NADRNF5_0298"/>
<dbReference type="Proteomes" id="UP000032408">
    <property type="component" value="Chromosome"/>
</dbReference>
<accession>A0A0D5BZV6</accession>
<feature type="domain" description="DUF5679" evidence="3">
    <location>
        <begin position="131"/>
        <end position="170"/>
    </location>
</feature>
<evidence type="ECO:0000313" key="5">
    <source>
        <dbReference type="Proteomes" id="UP000032408"/>
    </source>
</evidence>
<sequence>MEEATPEQLSQLNELQQQIEELENILSTNVISTTEPEVEEATPEQLSQLNELQQQNEELENILSSKLNPTKDNLVKSTSNAKKSSKSTDKKIEQKILKTLQKQNQKLDDIENKLHKSTIEKTIESSQIDAYCVKCKTKRIIENPEETTMKNGRPAIRGKCSVCKCKVFRIVKKKK</sequence>
<gene>
    <name evidence="4" type="ORF">NADRNF5_0298</name>
</gene>
<reference evidence="4 5" key="2">
    <citation type="journal article" date="2016" name="ISME J.">
        <title>Physiological and genomic characterization of two novel marine thaumarchaeal strains indicates niche differentiation.</title>
        <authorList>
            <person name="Bayer B."/>
            <person name="Vojvoda J."/>
            <person name="Offre P."/>
            <person name="Alves R.J."/>
            <person name="Elisabeth N.H."/>
            <person name="Garcia J.A."/>
            <person name="Volland J.M."/>
            <person name="Srivastava A."/>
            <person name="Schleper C."/>
            <person name="Herndl G.J."/>
        </authorList>
    </citation>
    <scope>NUCLEOTIDE SEQUENCE [LARGE SCALE GENOMIC DNA]</scope>
    <source>
        <strain evidence="4 5">NF5</strain>
    </source>
</reference>
<keyword evidence="1" id="KW-0175">Coiled coil</keyword>
<feature type="coiled-coil region" evidence="1">
    <location>
        <begin position="5"/>
        <end position="62"/>
    </location>
</feature>
<evidence type="ECO:0000259" key="3">
    <source>
        <dbReference type="Pfam" id="PF18930"/>
    </source>
</evidence>
<dbReference type="OrthoDB" id="383234at2157"/>
<reference evidence="5" key="1">
    <citation type="submission" date="2015-03" db="EMBL/GenBank/DDBJ databases">
        <title>Characterization of two novel Thaumarchaeota isolated from the Northern Adriatic Sea.</title>
        <authorList>
            <person name="Bayer B."/>
            <person name="Vojvoda J."/>
            <person name="Offre P."/>
            <person name="Srivastava A."/>
            <person name="Elisabeth N."/>
            <person name="Garcia J.A.L."/>
            <person name="Schleper C."/>
            <person name="Herndl G.J."/>
        </authorList>
    </citation>
    <scope>NUCLEOTIDE SEQUENCE [LARGE SCALE GENOMIC DNA]</scope>
    <source>
        <strain evidence="5">NF5</strain>
    </source>
</reference>
<evidence type="ECO:0000256" key="1">
    <source>
        <dbReference type="SAM" id="Coils"/>
    </source>
</evidence>
<dbReference type="RefSeq" id="WP_082051958.1">
    <property type="nucleotide sequence ID" value="NZ_CP011070.1"/>
</dbReference>
<protein>
    <recommendedName>
        <fullName evidence="3">DUF5679 domain-containing protein</fullName>
    </recommendedName>
</protein>
<dbReference type="AlphaFoldDB" id="A0A0D5BZV6"/>
<feature type="region of interest" description="Disordered" evidence="2">
    <location>
        <begin position="63"/>
        <end position="90"/>
    </location>
</feature>
<evidence type="ECO:0000256" key="2">
    <source>
        <dbReference type="SAM" id="MobiDB-lite"/>
    </source>
</evidence>
<dbReference type="GeneID" id="31894334"/>
<dbReference type="InterPro" id="IPR044044">
    <property type="entry name" value="DUF5679"/>
</dbReference>
<keyword evidence="5" id="KW-1185">Reference proteome</keyword>
<organism evidence="4 5">
    <name type="scientific">Nitrosopumilus adriaticus</name>
    <dbReference type="NCBI Taxonomy" id="1580092"/>
    <lineage>
        <taxon>Archaea</taxon>
        <taxon>Nitrososphaerota</taxon>
        <taxon>Nitrososphaeria</taxon>
        <taxon>Nitrosopumilales</taxon>
        <taxon>Nitrosopumilaceae</taxon>
        <taxon>Nitrosopumilus</taxon>
    </lineage>
</organism>
<name>A0A0D5BZV6_9ARCH</name>
<evidence type="ECO:0000313" key="4">
    <source>
        <dbReference type="EMBL" id="AJW69996.1"/>
    </source>
</evidence>
<dbReference type="HOGENOM" id="CLU_1529155_0_0_2"/>